<dbReference type="GO" id="GO:0000287">
    <property type="term" value="F:magnesium ion binding"/>
    <property type="evidence" value="ECO:0007669"/>
    <property type="project" value="InterPro"/>
</dbReference>
<dbReference type="Pfam" id="PF03936">
    <property type="entry name" value="Terpene_synth_C"/>
    <property type="match status" value="1"/>
</dbReference>
<dbReference type="InterPro" id="IPR008930">
    <property type="entry name" value="Terpenoid_cyclase/PrenylTrfase"/>
</dbReference>
<reference evidence="10" key="1">
    <citation type="submission" date="2015-04" db="UniProtKB">
        <authorList>
            <consortium name="EnsemblPlants"/>
        </authorList>
    </citation>
    <scope>IDENTIFICATION</scope>
</reference>
<dbReference type="InterPro" id="IPR001906">
    <property type="entry name" value="Terpene_synth_N"/>
</dbReference>
<dbReference type="GO" id="GO:0006952">
    <property type="term" value="P:defense response"/>
    <property type="evidence" value="ECO:0007669"/>
    <property type="project" value="UniProtKB-KW"/>
</dbReference>
<evidence type="ECO:0000256" key="4">
    <source>
        <dbReference type="ARBA" id="ARBA00006333"/>
    </source>
</evidence>
<feature type="domain" description="Terpene synthase N-terminal" evidence="8">
    <location>
        <begin position="25"/>
        <end position="192"/>
    </location>
</feature>
<dbReference type="GO" id="GO:0005737">
    <property type="term" value="C:cytoplasm"/>
    <property type="evidence" value="ECO:0007669"/>
    <property type="project" value="UniProtKB-SubCell"/>
</dbReference>
<dbReference type="PANTHER" id="PTHR31225:SF118">
    <property type="entry name" value="(E)-BETA-FARNESENE SYNTHASE"/>
    <property type="match status" value="1"/>
</dbReference>
<evidence type="ECO:0008006" key="12">
    <source>
        <dbReference type="Google" id="ProtNLM"/>
    </source>
</evidence>
<dbReference type="Pfam" id="PF01397">
    <property type="entry name" value="Terpene_synth"/>
    <property type="match status" value="1"/>
</dbReference>
<protein>
    <recommendedName>
        <fullName evidence="12">Sesquiterpene synthase</fullName>
    </recommendedName>
</protein>
<evidence type="ECO:0000256" key="5">
    <source>
        <dbReference type="ARBA" id="ARBA00022490"/>
    </source>
</evidence>
<dbReference type="PANTHER" id="PTHR31225">
    <property type="entry name" value="OS04G0344100 PROTEIN-RELATED"/>
    <property type="match status" value="1"/>
</dbReference>
<sequence length="472" mass="54727">MQSTPAAFSNEDDERKAPTGFHPSLWGNFFLSYQPPTAPKHAYMKERAKVLKEEVRNVVKGSNEVPVILDLVITLQRLGLDSYYKAEIDELLCTVYNTDYNDKDLHLVSLRFYLLRKNGYDVSSDIFQHFKDKEGCFVVDDIKSLLSLYNAAYLRTHGEKVLDEAIVFTSNRLRSELKHLKSPVADEVSLALDTPLFRRVRIIETRNYIPIYESATTRNDAILEFAKLNVNLLQLIYCEELKTITRCNESATVLLPKYMRGFYLYYLKTFDSFEEALCPNKSYLVFYLKELFKMLIKGCSEEIKWRDDHYIPKTIEEHLELSRTTVGAFQIACASFVWMGDFITKETFDCLLTYPELLKSFTTCVRLSNDIASTKREQEGDHYASTIQCYMLQHGTTVHEACIGIKELIEDSWKDMMKEYLTPTNLLPKIVARTVIDFARTGDYMYKQADSFTISHTIKDMISSLYIEPYNI</sequence>
<evidence type="ECO:0000259" key="9">
    <source>
        <dbReference type="Pfam" id="PF03936"/>
    </source>
</evidence>
<dbReference type="CDD" id="cd00684">
    <property type="entry name" value="Terpene_cyclase_plant_C1"/>
    <property type="match status" value="1"/>
</dbReference>
<dbReference type="InterPro" id="IPR008949">
    <property type="entry name" value="Isoprenoid_synthase_dom_sf"/>
</dbReference>
<keyword evidence="5" id="KW-0963">Cytoplasm</keyword>
<comment type="similarity">
    <text evidence="4">Belongs to the terpene synthase family.</text>
</comment>
<comment type="cofactor">
    <cofactor evidence="1">
        <name>Mg(2+)</name>
        <dbReference type="ChEBI" id="CHEBI:18420"/>
    </cofactor>
</comment>
<evidence type="ECO:0000256" key="3">
    <source>
        <dbReference type="ARBA" id="ARBA00004721"/>
    </source>
</evidence>
<name>A0A0E0LRP2_ORYPU</name>
<proteinExistence type="inferred from homology"/>
<dbReference type="GO" id="GO:0016102">
    <property type="term" value="P:diterpenoid biosynthetic process"/>
    <property type="evidence" value="ECO:0007669"/>
    <property type="project" value="InterPro"/>
</dbReference>
<dbReference type="Gramene" id="OPUNC08G04040.2">
    <property type="protein sequence ID" value="OPUNC08G04040.2"/>
    <property type="gene ID" value="OPUNC08G04040"/>
</dbReference>
<comment type="pathway">
    <text evidence="3">Secondary metabolite biosynthesis; terpenoid biosynthesis.</text>
</comment>
<evidence type="ECO:0000256" key="2">
    <source>
        <dbReference type="ARBA" id="ARBA00004496"/>
    </source>
</evidence>
<evidence type="ECO:0000313" key="10">
    <source>
        <dbReference type="EnsemblPlants" id="OPUNC08G04040.2"/>
    </source>
</evidence>
<keyword evidence="11" id="KW-1185">Reference proteome</keyword>
<evidence type="ECO:0000256" key="1">
    <source>
        <dbReference type="ARBA" id="ARBA00001946"/>
    </source>
</evidence>
<reference evidence="10" key="2">
    <citation type="submission" date="2018-05" db="EMBL/GenBank/DDBJ databases">
        <title>OpunRS2 (Oryza punctata Reference Sequence Version 2).</title>
        <authorList>
            <person name="Zhang J."/>
            <person name="Kudrna D."/>
            <person name="Lee S."/>
            <person name="Talag J."/>
            <person name="Welchert J."/>
            <person name="Wing R.A."/>
        </authorList>
    </citation>
    <scope>NUCLEOTIDE SEQUENCE [LARGE SCALE GENOMIC DNA]</scope>
</reference>
<dbReference type="SUPFAM" id="SSF48576">
    <property type="entry name" value="Terpenoid synthases"/>
    <property type="match status" value="1"/>
</dbReference>
<accession>A0A0E0LRP2</accession>
<dbReference type="SUPFAM" id="SSF48239">
    <property type="entry name" value="Terpenoid cyclases/Protein prenyltransferases"/>
    <property type="match status" value="1"/>
</dbReference>
<evidence type="ECO:0000313" key="11">
    <source>
        <dbReference type="Proteomes" id="UP000026962"/>
    </source>
</evidence>
<evidence type="ECO:0000256" key="6">
    <source>
        <dbReference type="ARBA" id="ARBA00022723"/>
    </source>
</evidence>
<dbReference type="InterPro" id="IPR005630">
    <property type="entry name" value="Terpene_synthase_metal-bd"/>
</dbReference>
<dbReference type="AlphaFoldDB" id="A0A0E0LRP2"/>
<dbReference type="InterPro" id="IPR050148">
    <property type="entry name" value="Terpene_synthase-like"/>
</dbReference>
<dbReference type="Gene3D" id="1.50.10.130">
    <property type="entry name" value="Terpene synthase, N-terminal domain"/>
    <property type="match status" value="1"/>
</dbReference>
<organism evidence="10">
    <name type="scientific">Oryza punctata</name>
    <name type="common">Red rice</name>
    <dbReference type="NCBI Taxonomy" id="4537"/>
    <lineage>
        <taxon>Eukaryota</taxon>
        <taxon>Viridiplantae</taxon>
        <taxon>Streptophyta</taxon>
        <taxon>Embryophyta</taxon>
        <taxon>Tracheophyta</taxon>
        <taxon>Spermatophyta</taxon>
        <taxon>Magnoliopsida</taxon>
        <taxon>Liliopsida</taxon>
        <taxon>Poales</taxon>
        <taxon>Poaceae</taxon>
        <taxon>BOP clade</taxon>
        <taxon>Oryzoideae</taxon>
        <taxon>Oryzeae</taxon>
        <taxon>Oryzinae</taxon>
        <taxon>Oryza</taxon>
    </lineage>
</organism>
<keyword evidence="6" id="KW-0479">Metal-binding</keyword>
<evidence type="ECO:0000256" key="7">
    <source>
        <dbReference type="ARBA" id="ARBA00022821"/>
    </source>
</evidence>
<dbReference type="InterPro" id="IPR044814">
    <property type="entry name" value="Terpene_cyclase_plant_C1"/>
</dbReference>
<comment type="subcellular location">
    <subcellularLocation>
        <location evidence="2">Cytoplasm</location>
    </subcellularLocation>
</comment>
<dbReference type="Proteomes" id="UP000026962">
    <property type="component" value="Chromosome 8"/>
</dbReference>
<keyword evidence="7" id="KW-0611">Plant defense</keyword>
<feature type="domain" description="Terpene synthase metal-binding" evidence="9">
    <location>
        <begin position="243"/>
        <end position="415"/>
    </location>
</feature>
<dbReference type="InterPro" id="IPR036965">
    <property type="entry name" value="Terpene_synth_N_sf"/>
</dbReference>
<dbReference type="Gene3D" id="1.10.600.10">
    <property type="entry name" value="Farnesyl Diphosphate Synthase"/>
    <property type="match status" value="2"/>
</dbReference>
<dbReference type="EnsemblPlants" id="OPUNC08G04040.2">
    <property type="protein sequence ID" value="OPUNC08G04040.2"/>
    <property type="gene ID" value="OPUNC08G04040"/>
</dbReference>
<evidence type="ECO:0000259" key="8">
    <source>
        <dbReference type="Pfam" id="PF01397"/>
    </source>
</evidence>
<dbReference type="GO" id="GO:0010333">
    <property type="term" value="F:terpene synthase activity"/>
    <property type="evidence" value="ECO:0007669"/>
    <property type="project" value="InterPro"/>
</dbReference>